<dbReference type="RefSeq" id="WP_117715416.1">
    <property type="nucleotide sequence ID" value="NZ_QRKN01000023.1"/>
</dbReference>
<dbReference type="Proteomes" id="UP000285865">
    <property type="component" value="Unassembled WGS sequence"/>
</dbReference>
<protein>
    <recommendedName>
        <fullName evidence="17">PD-(D/E)XK nuclease family transposase</fullName>
    </recommendedName>
</protein>
<evidence type="ECO:0000313" key="12">
    <source>
        <dbReference type="Proteomes" id="UP000283765"/>
    </source>
</evidence>
<dbReference type="Proteomes" id="UP000260717">
    <property type="component" value="Unassembled WGS sequence"/>
</dbReference>
<evidence type="ECO:0000313" key="6">
    <source>
        <dbReference type="EMBL" id="RHC34731.1"/>
    </source>
</evidence>
<evidence type="ECO:0000313" key="10">
    <source>
        <dbReference type="Proteomes" id="UP000260758"/>
    </source>
</evidence>
<reference evidence="9 10" key="1">
    <citation type="submission" date="2018-08" db="EMBL/GenBank/DDBJ databases">
        <title>A genome reference for cultivated species of the human gut microbiota.</title>
        <authorList>
            <person name="Zou Y."/>
            <person name="Xue W."/>
            <person name="Luo G."/>
        </authorList>
    </citation>
    <scope>NUCLEOTIDE SEQUENCE [LARGE SCALE GENOMIC DNA]</scope>
    <source>
        <strain evidence="5 12">AF17-27</strain>
        <strain evidence="4 13">AF18-16LB</strain>
        <strain evidence="3 11">AF25-15</strain>
        <strain evidence="8 15">AM16-11</strain>
        <strain evidence="7 14">AM29-10</strain>
        <strain evidence="6 16">AM36-3AA</strain>
        <strain evidence="2 10">OM07-13</strain>
        <strain evidence="1 9">OM08-12AT</strain>
    </source>
</reference>
<evidence type="ECO:0008006" key="17">
    <source>
        <dbReference type="Google" id="ProtNLM"/>
    </source>
</evidence>
<sequence>MNTEIANAVNAADDKAQYDERAKRLLGHKSILAHILVDTVEEFRGMNPRDVVEYIEGEPKIGVVPTEPGLTNINGERVVGMNTENTEINEGTINFDIVFYVRMKDGLSQIIVNVEAQKDMPTEYHILNRAIFYACRLVSSQKERDFVNKKYDDIKQVYTIWICMNMPEDSTDYYYLANKKVLGNCRWEGKQDLLNIVLIGLAKELPGQDKKHELHRLLGALLSKKLSQNEKLNIIEKEYDIPLEEALRKDVSVMCNLSQGIVDDTKAEIILNMFKKGYTLEQIADVTEKSISEIEKIVKKEPAMA</sequence>
<dbReference type="EMBL" id="QSKC01000030">
    <property type="protein sequence ID" value="RHE30324.1"/>
    <property type="molecule type" value="Genomic_DNA"/>
</dbReference>
<dbReference type="Proteomes" id="UP000285290">
    <property type="component" value="Unassembled WGS sequence"/>
</dbReference>
<dbReference type="EMBL" id="QRXR01000040">
    <property type="protein sequence ID" value="RGU19394.1"/>
    <property type="molecule type" value="Genomic_DNA"/>
</dbReference>
<dbReference type="EMBL" id="QSTI01000025">
    <property type="protein sequence ID" value="RGM45507.1"/>
    <property type="molecule type" value="Genomic_DNA"/>
</dbReference>
<evidence type="ECO:0000313" key="5">
    <source>
        <dbReference type="EMBL" id="RGU19394.1"/>
    </source>
</evidence>
<dbReference type="EMBL" id="QSTP01000033">
    <property type="protein sequence ID" value="RGM66162.1"/>
    <property type="molecule type" value="Genomic_DNA"/>
</dbReference>
<evidence type="ECO:0000313" key="14">
    <source>
        <dbReference type="Proteomes" id="UP000285290"/>
    </source>
</evidence>
<dbReference type="Proteomes" id="UP000284296">
    <property type="component" value="Unassembled WGS sequence"/>
</dbReference>
<dbReference type="AlphaFoldDB" id="A0A395UWS2"/>
<evidence type="ECO:0000313" key="8">
    <source>
        <dbReference type="EMBL" id="RHI16997.1"/>
    </source>
</evidence>
<evidence type="ECO:0000313" key="4">
    <source>
        <dbReference type="EMBL" id="RGT77976.1"/>
    </source>
</evidence>
<evidence type="ECO:0000313" key="15">
    <source>
        <dbReference type="Proteomes" id="UP000285865"/>
    </source>
</evidence>
<dbReference type="EMBL" id="QRUJ01000024">
    <property type="protein sequence ID" value="RGR52289.1"/>
    <property type="molecule type" value="Genomic_DNA"/>
</dbReference>
<dbReference type="Proteomes" id="UP000266066">
    <property type="component" value="Unassembled WGS sequence"/>
</dbReference>
<accession>A0A395UWS2</accession>
<dbReference type="EMBL" id="QRXG01000039">
    <property type="protein sequence ID" value="RGT77976.1"/>
    <property type="molecule type" value="Genomic_DNA"/>
</dbReference>
<dbReference type="Proteomes" id="UP000260758">
    <property type="component" value="Unassembled WGS sequence"/>
</dbReference>
<evidence type="ECO:0000313" key="7">
    <source>
        <dbReference type="EMBL" id="RHE30324.1"/>
    </source>
</evidence>
<comment type="caution">
    <text evidence="3">The sequence shown here is derived from an EMBL/GenBank/DDBJ whole genome shotgun (WGS) entry which is preliminary data.</text>
</comment>
<dbReference type="Proteomes" id="UP000286104">
    <property type="component" value="Unassembled WGS sequence"/>
</dbReference>
<name>A0A395UWS2_9FIRM</name>
<evidence type="ECO:0000313" key="9">
    <source>
        <dbReference type="Proteomes" id="UP000260717"/>
    </source>
</evidence>
<evidence type="ECO:0000313" key="3">
    <source>
        <dbReference type="EMBL" id="RGR52289.1"/>
    </source>
</evidence>
<evidence type="ECO:0000313" key="16">
    <source>
        <dbReference type="Proteomes" id="UP000286104"/>
    </source>
</evidence>
<gene>
    <name evidence="8" type="ORF">DW172_15665</name>
    <name evidence="7" type="ORF">DW753_14490</name>
    <name evidence="6" type="ORF">DW848_15530</name>
    <name evidence="5" type="ORF">DWW89_15620</name>
    <name evidence="4" type="ORF">DWX06_14975</name>
    <name evidence="3" type="ORF">DWY38_14860</name>
    <name evidence="2" type="ORF">DXB99_18055</name>
    <name evidence="1" type="ORF">DXC13_12795</name>
</gene>
<dbReference type="Proteomes" id="UP000283765">
    <property type="component" value="Unassembled WGS sequence"/>
</dbReference>
<proteinExistence type="predicted"/>
<evidence type="ECO:0000313" key="11">
    <source>
        <dbReference type="Proteomes" id="UP000266066"/>
    </source>
</evidence>
<organism evidence="3 11">
    <name type="scientific">Agathobacter rectalis</name>
    <dbReference type="NCBI Taxonomy" id="39491"/>
    <lineage>
        <taxon>Bacteria</taxon>
        <taxon>Bacillati</taxon>
        <taxon>Bacillota</taxon>
        <taxon>Clostridia</taxon>
        <taxon>Lachnospirales</taxon>
        <taxon>Lachnospiraceae</taxon>
        <taxon>Agathobacter</taxon>
    </lineage>
</organism>
<dbReference type="EMBL" id="QRKN01000023">
    <property type="protein sequence ID" value="RHI16997.1"/>
    <property type="molecule type" value="Genomic_DNA"/>
</dbReference>
<dbReference type="EMBL" id="QSHU01000033">
    <property type="protein sequence ID" value="RHC34731.1"/>
    <property type="molecule type" value="Genomic_DNA"/>
</dbReference>
<evidence type="ECO:0000313" key="13">
    <source>
        <dbReference type="Proteomes" id="UP000284296"/>
    </source>
</evidence>
<evidence type="ECO:0000313" key="2">
    <source>
        <dbReference type="EMBL" id="RGM66162.1"/>
    </source>
</evidence>
<evidence type="ECO:0000313" key="1">
    <source>
        <dbReference type="EMBL" id="RGM45507.1"/>
    </source>
</evidence>